<dbReference type="Proteomes" id="UP001163821">
    <property type="component" value="Unassembled WGS sequence"/>
</dbReference>
<dbReference type="AlphaFoldDB" id="A0AA41YA53"/>
<comment type="caution">
    <text evidence="5">The sequence shown here is derived from an EMBL/GenBank/DDBJ whole genome shotgun (WGS) entry which is preliminary data.</text>
</comment>
<proteinExistence type="predicted"/>
<evidence type="ECO:0000313" key="6">
    <source>
        <dbReference type="Proteomes" id="UP001163821"/>
    </source>
</evidence>
<dbReference type="Pfam" id="PF13620">
    <property type="entry name" value="CarboxypepD_reg"/>
    <property type="match status" value="1"/>
</dbReference>
<feature type="domain" description="TonB-dependent receptor plug" evidence="4">
    <location>
        <begin position="155"/>
        <end position="217"/>
    </location>
</feature>
<dbReference type="Pfam" id="PF07715">
    <property type="entry name" value="Plug"/>
    <property type="match status" value="1"/>
</dbReference>
<keyword evidence="3" id="KW-0998">Cell outer membrane</keyword>
<comment type="subcellular location">
    <subcellularLocation>
        <location evidence="1">Cell outer membrane</location>
    </subcellularLocation>
</comment>
<dbReference type="InterPro" id="IPR036942">
    <property type="entry name" value="Beta-barrel_TonB_sf"/>
</dbReference>
<evidence type="ECO:0000313" key="5">
    <source>
        <dbReference type="EMBL" id="MCW0483778.1"/>
    </source>
</evidence>
<dbReference type="Gene3D" id="2.60.40.1120">
    <property type="entry name" value="Carboxypeptidase-like, regulatory domain"/>
    <property type="match status" value="1"/>
</dbReference>
<name>A0AA41YA53_9BACT</name>
<dbReference type="RefSeq" id="WP_282592373.1">
    <property type="nucleotide sequence ID" value="NZ_JAPAAF010000022.1"/>
</dbReference>
<dbReference type="Gene3D" id="2.170.130.10">
    <property type="entry name" value="TonB-dependent receptor, plug domain"/>
    <property type="match status" value="1"/>
</dbReference>
<dbReference type="SUPFAM" id="SSF56935">
    <property type="entry name" value="Porins"/>
    <property type="match status" value="1"/>
</dbReference>
<dbReference type="GO" id="GO:0009279">
    <property type="term" value="C:cell outer membrane"/>
    <property type="evidence" value="ECO:0007669"/>
    <property type="project" value="UniProtKB-SubCell"/>
</dbReference>
<evidence type="ECO:0000256" key="2">
    <source>
        <dbReference type="ARBA" id="ARBA00023136"/>
    </source>
</evidence>
<dbReference type="Gene3D" id="2.40.170.20">
    <property type="entry name" value="TonB-dependent receptor, beta-barrel domain"/>
    <property type="match status" value="1"/>
</dbReference>
<accession>A0AA41YA53</accession>
<protein>
    <submittedName>
        <fullName evidence="5">TonB-dependent receptor</fullName>
    </submittedName>
</protein>
<dbReference type="EMBL" id="JAPAAF010000022">
    <property type="protein sequence ID" value="MCW0483778.1"/>
    <property type="molecule type" value="Genomic_DNA"/>
</dbReference>
<dbReference type="SUPFAM" id="SSF49464">
    <property type="entry name" value="Carboxypeptidase regulatory domain-like"/>
    <property type="match status" value="1"/>
</dbReference>
<dbReference type="InterPro" id="IPR037066">
    <property type="entry name" value="Plug_dom_sf"/>
</dbReference>
<evidence type="ECO:0000259" key="4">
    <source>
        <dbReference type="Pfam" id="PF07715"/>
    </source>
</evidence>
<organism evidence="5 6">
    <name type="scientific">Gaoshiqia sediminis</name>
    <dbReference type="NCBI Taxonomy" id="2986998"/>
    <lineage>
        <taxon>Bacteria</taxon>
        <taxon>Pseudomonadati</taxon>
        <taxon>Bacteroidota</taxon>
        <taxon>Bacteroidia</taxon>
        <taxon>Marinilabiliales</taxon>
        <taxon>Prolixibacteraceae</taxon>
        <taxon>Gaoshiqia</taxon>
    </lineage>
</organism>
<keyword evidence="6" id="KW-1185">Reference proteome</keyword>
<evidence type="ECO:0000256" key="3">
    <source>
        <dbReference type="ARBA" id="ARBA00023237"/>
    </source>
</evidence>
<keyword evidence="2" id="KW-0472">Membrane</keyword>
<sequence>MKGRIDLKMPVRPKAKLHPGLFVKMIWGALLLITGVWVDASAQALVTGQVTDEEFAEPLEKAIVQVRGTGVNTVTDRNGNFTLRLPAGFYQVEAIHPGIYSEYYNVSLFDGILTPMGAVRLAPKAFGRPEQRNIAAFVNVDQHPLETKNIRLSALMDQSGSSDFNELLMVEPSACLQENGGGYGQSELGFRGFGPGQTSVVFNGIRLNNPETGAMNSPLYTGLSDWAGELQFTVGPASGKQSQLGYGGLINLLPLMPNNRFGVSVSGNYGQGNYLKTSGTLHTGKGKNKLAAVLKIDRTAGDGFADQSGYESYGLYFNLISEINHMHSLFFTVAAKSWQADQRNQPDLVSVYGQQGFEYNNAWGFRNDEPVSWDQSFGVNPLAMLTHHWHMRVNTRLVTQLYGELENSVESFPAGSVNGLSALGLPRDERALVPFDFIYSWNSGEAVPELGDQRVSDEGGQFINSEQDGLSLLGRATQSNRVGWQTQLIHDFDKRTRFFAGFDAMYHRGKHFGVVMDSWGADGFRTLGNVNFPEGVATQNWLQAGFFPKLRDADKVSFDYEAAIRQSGMSGKIQTVGNRAFWYLEGAVSLHTFQRHDYFSYPDGDSRQSSGKSNYLGYRLVSGLTYRLNEHHSLRLNLGGMASPPSFVSVFPAGNNWKNRDADPGNLYHSGLAWVISGGKVYLSAGTYVMYLQDQGWLQQSFLNDDEQFAWIYDADQLHYGAELSSQAAYLRRFSLTANASWGKWTYQSDAKARIYSSSQEMTGERDMPVSGYFVPNAPQLSFYVKNEMRLAKGFLVNVNYYRALNRYAPLLLHDFDEPGVNLPEQLKLEWYDRIGAGASFFRELKKQRTVHFSVDVQNLLNNEFIDQIFTNYSNEEQFLNNQVYFGKGQTWRLGLTFSF</sequence>
<gene>
    <name evidence="5" type="ORF">N2K84_13625</name>
</gene>
<dbReference type="InterPro" id="IPR012910">
    <property type="entry name" value="Plug_dom"/>
</dbReference>
<keyword evidence="5" id="KW-0675">Receptor</keyword>
<evidence type="ECO:0000256" key="1">
    <source>
        <dbReference type="ARBA" id="ARBA00004442"/>
    </source>
</evidence>
<reference evidence="5" key="1">
    <citation type="submission" date="2022-10" db="EMBL/GenBank/DDBJ databases">
        <title>Gaoshiqiia sediminis gen. nov., sp. nov., isolated from coastal sediment.</title>
        <authorList>
            <person name="Yu W.X."/>
            <person name="Mu D.S."/>
            <person name="Du J.Z."/>
            <person name="Liang Y.Q."/>
        </authorList>
    </citation>
    <scope>NUCLEOTIDE SEQUENCE</scope>
    <source>
        <strain evidence="5">A06</strain>
    </source>
</reference>
<dbReference type="InterPro" id="IPR008969">
    <property type="entry name" value="CarboxyPept-like_regulatory"/>
</dbReference>